<dbReference type="PANTHER" id="PTHR10625:SF10">
    <property type="entry name" value="HISTONE DEACETYLASE HDAC1"/>
    <property type="match status" value="1"/>
</dbReference>
<organism evidence="3 5">
    <name type="scientific">Pseudomonas fluorescens</name>
    <dbReference type="NCBI Taxonomy" id="294"/>
    <lineage>
        <taxon>Bacteria</taxon>
        <taxon>Pseudomonadati</taxon>
        <taxon>Pseudomonadota</taxon>
        <taxon>Gammaproteobacteria</taxon>
        <taxon>Pseudomonadales</taxon>
        <taxon>Pseudomonadaceae</taxon>
        <taxon>Pseudomonas</taxon>
    </lineage>
</organism>
<dbReference type="PATRIC" id="fig|294.194.peg.4641"/>
<evidence type="ECO:0000313" key="5">
    <source>
        <dbReference type="Proteomes" id="UP000061348"/>
    </source>
</evidence>
<dbReference type="SUPFAM" id="SSF52768">
    <property type="entry name" value="Arginase/deacetylase"/>
    <property type="match status" value="1"/>
</dbReference>
<dbReference type="InterPro" id="IPR023696">
    <property type="entry name" value="Ureohydrolase_dom_sf"/>
</dbReference>
<dbReference type="Gene3D" id="3.40.800.20">
    <property type="entry name" value="Histone deacetylase domain"/>
    <property type="match status" value="1"/>
</dbReference>
<evidence type="ECO:0000259" key="2">
    <source>
        <dbReference type="Pfam" id="PF00850"/>
    </source>
</evidence>
<proteinExistence type="inferred from homology"/>
<evidence type="ECO:0000256" key="1">
    <source>
        <dbReference type="ARBA" id="ARBA00005947"/>
    </source>
</evidence>
<accession>A0A109LEM5</accession>
<dbReference type="Pfam" id="PF00850">
    <property type="entry name" value="Hist_deacetyl"/>
    <property type="match status" value="1"/>
</dbReference>
<dbReference type="Proteomes" id="UP000061348">
    <property type="component" value="Unassembled WGS sequence"/>
</dbReference>
<dbReference type="InterPro" id="IPR023801">
    <property type="entry name" value="His_deacetylse_dom"/>
</dbReference>
<reference evidence="3 5" key="1">
    <citation type="submission" date="2015-05" db="EMBL/GenBank/DDBJ databases">
        <title>A genomic and transcriptomic approach to investigate the blue pigment phenotype in Pseudomonas fluorescens.</title>
        <authorList>
            <person name="Andreani N.A."/>
            <person name="Cardazzo B."/>
        </authorList>
    </citation>
    <scope>NUCLEOTIDE SEQUENCE [LARGE SCALE GENOMIC DNA]</scope>
    <source>
        <strain evidence="3 5">Ps_22</strain>
    </source>
</reference>
<sequence>MNPTTAFFFDEISLWHSAGAHALTLPVGGWVQPPAGSGHAESPETKRRLKSLLDVSGLSRQLQLRSAPPASEEDLLRVHSRAYLQRFKALSDAGGGELGPQAPIGPGSYEIAQLSAGLTLAAVDAVLRGQAHNAYSLSRPPGHHCLADSAMGFCFLANIAIAIEAAKARNGLGKVAVIDWDVHHGNGTQSIFEERADVLTISLHQDGCYPPGYSGEQDRGRGAGVGANINIPLPPGSGHATYLHAMERIVVPALERFEPELIIVACGYDANAVDPLARMLLHSESFRLLTRALRLAADSLCQGRLVLVHEGGYSEAYVPFCGLATLEELSGVRTAVLDPMLEFVQLQQPGAALQGFQAQWVERLAGGIIDSQQARIVPAN</sequence>
<dbReference type="AlphaFoldDB" id="A0A109LEM5"/>
<dbReference type="PANTHER" id="PTHR10625">
    <property type="entry name" value="HISTONE DEACETYLASE HDAC1-RELATED"/>
    <property type="match status" value="1"/>
</dbReference>
<dbReference type="InterPro" id="IPR000286">
    <property type="entry name" value="HDACs"/>
</dbReference>
<dbReference type="InterPro" id="IPR037138">
    <property type="entry name" value="His_deacetylse_dom_sf"/>
</dbReference>
<comment type="similarity">
    <text evidence="1">Belongs to the histone deacetylase family.</text>
</comment>
<comment type="caution">
    <text evidence="3">The sequence shown here is derived from an EMBL/GenBank/DDBJ whole genome shotgun (WGS) entry which is preliminary data.</text>
</comment>
<evidence type="ECO:0000313" key="3">
    <source>
        <dbReference type="EMBL" id="KWV86208.1"/>
    </source>
</evidence>
<dbReference type="EMBL" id="PVUH01000011">
    <property type="protein sequence ID" value="PRW90840.1"/>
    <property type="molecule type" value="Genomic_DNA"/>
</dbReference>
<reference evidence="4 6" key="2">
    <citation type="submission" date="2018-03" db="EMBL/GenBank/DDBJ databases">
        <title>Blue discolouration in mozzarella cheese caused by Pseudomonas fluorescens.</title>
        <authorList>
            <person name="Chiesa F."/>
            <person name="Dalmasso A."/>
            <person name="Lomonaco S."/>
        </authorList>
    </citation>
    <scope>NUCLEOTIDE SEQUENCE [LARGE SCALE GENOMIC DNA]</scope>
    <source>
        <strain evidence="4 6">11293</strain>
    </source>
</reference>
<dbReference type="GO" id="GO:0016787">
    <property type="term" value="F:hydrolase activity"/>
    <property type="evidence" value="ECO:0007669"/>
    <property type="project" value="UniProtKB-KW"/>
</dbReference>
<keyword evidence="3" id="KW-0378">Hydrolase</keyword>
<dbReference type="EC" id="3.5.1.-" evidence="3"/>
<name>A0A109LEM5_PSEFL</name>
<dbReference type="RefSeq" id="WP_060764751.1">
    <property type="nucleotide sequence ID" value="NZ_LCYA01000103.1"/>
</dbReference>
<dbReference type="GO" id="GO:0004407">
    <property type="term" value="F:histone deacetylase activity"/>
    <property type="evidence" value="ECO:0007669"/>
    <property type="project" value="TreeGrafter"/>
</dbReference>
<dbReference type="PRINTS" id="PR01270">
    <property type="entry name" value="HDASUPER"/>
</dbReference>
<dbReference type="EMBL" id="LCYA01000103">
    <property type="protein sequence ID" value="KWV86208.1"/>
    <property type="molecule type" value="Genomic_DNA"/>
</dbReference>
<dbReference type="Proteomes" id="UP000239731">
    <property type="component" value="Unassembled WGS sequence"/>
</dbReference>
<evidence type="ECO:0000313" key="4">
    <source>
        <dbReference type="EMBL" id="PRW90840.1"/>
    </source>
</evidence>
<evidence type="ECO:0000313" key="6">
    <source>
        <dbReference type="Proteomes" id="UP000239731"/>
    </source>
</evidence>
<gene>
    <name evidence="3" type="primary">hdaH</name>
    <name evidence="4" type="ORF">C7A10_17530</name>
    <name evidence="3" type="ORF">PFLmoz3_04180</name>
</gene>
<dbReference type="GO" id="GO:0040029">
    <property type="term" value="P:epigenetic regulation of gene expression"/>
    <property type="evidence" value="ECO:0007669"/>
    <property type="project" value="TreeGrafter"/>
</dbReference>
<feature type="domain" description="Histone deacetylase" evidence="2">
    <location>
        <begin position="39"/>
        <end position="320"/>
    </location>
</feature>
<protein>
    <submittedName>
        <fullName evidence="4">Class II histone deacetylase</fullName>
    </submittedName>
    <submittedName>
        <fullName evidence="3">Histone deacetylase-like amidohydrolase</fullName>
        <ecNumber evidence="3">3.5.1.-</ecNumber>
    </submittedName>
</protein>
<dbReference type="CDD" id="cd09996">
    <property type="entry name" value="HDAC_classII_1"/>
    <property type="match status" value="1"/>
</dbReference>